<dbReference type="PROSITE" id="PS50114">
    <property type="entry name" value="GATA_ZN_FINGER_2"/>
    <property type="match status" value="1"/>
</dbReference>
<feature type="domain" description="GATA-type" evidence="4">
    <location>
        <begin position="290"/>
        <end position="325"/>
    </location>
</feature>
<evidence type="ECO:0000313" key="5">
    <source>
        <dbReference type="Proteomes" id="UP001652642"/>
    </source>
</evidence>
<dbReference type="CDD" id="cd00202">
    <property type="entry name" value="ZnF_GATA"/>
    <property type="match status" value="1"/>
</dbReference>
<dbReference type="SUPFAM" id="SSF57716">
    <property type="entry name" value="Glucocorticoid receptor-like (DNA-binding domain)"/>
    <property type="match status" value="1"/>
</dbReference>
<keyword evidence="1" id="KW-0539">Nucleus</keyword>
<organism evidence="5 6">
    <name type="scientific">Pogona vitticeps</name>
    <name type="common">central bearded dragon</name>
    <dbReference type="NCBI Taxonomy" id="103695"/>
    <lineage>
        <taxon>Eukaryota</taxon>
        <taxon>Metazoa</taxon>
        <taxon>Chordata</taxon>
        <taxon>Craniata</taxon>
        <taxon>Vertebrata</taxon>
        <taxon>Euteleostomi</taxon>
        <taxon>Lepidosauria</taxon>
        <taxon>Squamata</taxon>
        <taxon>Bifurcata</taxon>
        <taxon>Unidentata</taxon>
        <taxon>Episquamata</taxon>
        <taxon>Toxicofera</taxon>
        <taxon>Iguania</taxon>
        <taxon>Acrodonta</taxon>
        <taxon>Agamidae</taxon>
        <taxon>Amphibolurinae</taxon>
        <taxon>Pogona</taxon>
    </lineage>
</organism>
<feature type="compositionally biased region" description="Basic residues" evidence="3">
    <location>
        <begin position="209"/>
        <end position="221"/>
    </location>
</feature>
<proteinExistence type="predicted"/>
<feature type="compositionally biased region" description="Basic and acidic residues" evidence="3">
    <location>
        <begin position="271"/>
        <end position="280"/>
    </location>
</feature>
<accession>A0ABM5FQH9</accession>
<dbReference type="InterPro" id="IPR053116">
    <property type="entry name" value="GATA-type_Znf_Regulator"/>
</dbReference>
<keyword evidence="5" id="KW-1185">Reference proteome</keyword>
<keyword evidence="2" id="KW-0863">Zinc-finger</keyword>
<evidence type="ECO:0000256" key="3">
    <source>
        <dbReference type="SAM" id="MobiDB-lite"/>
    </source>
</evidence>
<feature type="region of interest" description="Disordered" evidence="3">
    <location>
        <begin position="156"/>
        <end position="227"/>
    </location>
</feature>
<reference evidence="6" key="2">
    <citation type="submission" date="2025-08" db="UniProtKB">
        <authorList>
            <consortium name="RefSeq"/>
        </authorList>
    </citation>
    <scope>IDENTIFICATION</scope>
</reference>
<evidence type="ECO:0000256" key="1">
    <source>
        <dbReference type="ARBA" id="ARBA00023242"/>
    </source>
</evidence>
<dbReference type="SMART" id="SM00401">
    <property type="entry name" value="ZnF_GATA"/>
    <property type="match status" value="1"/>
</dbReference>
<gene>
    <name evidence="6" type="primary">ZGLP1</name>
</gene>
<dbReference type="PRINTS" id="PR00619">
    <property type="entry name" value="GATAZNFINGER"/>
</dbReference>
<reference evidence="5" key="1">
    <citation type="submission" date="2025-05" db="UniProtKB">
        <authorList>
            <consortium name="RefSeq"/>
        </authorList>
    </citation>
    <scope>NUCLEOTIDE SEQUENCE [LARGE SCALE GENOMIC DNA]</scope>
</reference>
<protein>
    <submittedName>
        <fullName evidence="6">GATA-type zinc finger protein 1</fullName>
    </submittedName>
</protein>
<dbReference type="Proteomes" id="UP001652642">
    <property type="component" value="Chromosome 2"/>
</dbReference>
<dbReference type="GeneID" id="110081744"/>
<keyword evidence="2" id="KW-0862">Zinc</keyword>
<feature type="region of interest" description="Disordered" evidence="3">
    <location>
        <begin position="28"/>
        <end position="47"/>
    </location>
</feature>
<dbReference type="PANTHER" id="PTHR47341">
    <property type="entry name" value="GATA-TYPE ZINC FINGER PROTEIN 1"/>
    <property type="match status" value="1"/>
</dbReference>
<evidence type="ECO:0000259" key="4">
    <source>
        <dbReference type="PROSITE" id="PS50114"/>
    </source>
</evidence>
<dbReference type="PANTHER" id="PTHR47341:SF1">
    <property type="entry name" value="GATA-TYPE ZINC FINGER PROTEIN 1"/>
    <property type="match status" value="1"/>
</dbReference>
<dbReference type="InterPro" id="IPR013088">
    <property type="entry name" value="Znf_NHR/GATA"/>
</dbReference>
<name>A0ABM5FQH9_9SAUR</name>
<feature type="compositionally biased region" description="Polar residues" evidence="3">
    <location>
        <begin position="109"/>
        <end position="119"/>
    </location>
</feature>
<sequence>MEGELFVDGQPPDFSVLQELLCPPCLESEPSRSPIPNPKGVGPEAAATRESRFESFVGMACCLPTPDSKALSFLQESAQLLSQPRATSLNAGRPPSWQAGGAAQRPKHSTATAPRSGSSPGVAVASFAPLDALSLISLHCSSLELDPAARIAPAEVGGPAPAPEGPRLALSKDCGGDLPLRAPGRKPVEAPAPLPPGTGAPRKQEPRKCGGRVSRKQPRPRRSCESRDPAFQGVTFQLQLSLCHSSVPGCRLLIRHRYSSGKLRKRSRTPSVKEEDKPGTSEEEDGCPSAHRNKRCASCKTRKTPLWRDAEDGTPLCNACGIRYKKYRIRCFRCWNIPKHGGKPYSHCSNCGGRLHVVTTQQKSGKRCATS</sequence>
<dbReference type="RefSeq" id="XP_072847646.1">
    <property type="nucleotide sequence ID" value="XM_072991545.1"/>
</dbReference>
<keyword evidence="2" id="KW-0479">Metal-binding</keyword>
<dbReference type="InterPro" id="IPR000679">
    <property type="entry name" value="Znf_GATA"/>
</dbReference>
<feature type="region of interest" description="Disordered" evidence="3">
    <location>
        <begin position="84"/>
        <end position="121"/>
    </location>
</feature>
<dbReference type="Pfam" id="PF00320">
    <property type="entry name" value="GATA"/>
    <property type="match status" value="1"/>
</dbReference>
<evidence type="ECO:0000313" key="6">
    <source>
        <dbReference type="RefSeq" id="XP_072847646.1"/>
    </source>
</evidence>
<feature type="region of interest" description="Disordered" evidence="3">
    <location>
        <begin position="261"/>
        <end position="293"/>
    </location>
</feature>
<dbReference type="Gene3D" id="3.30.50.10">
    <property type="entry name" value="Erythroid Transcription Factor GATA-1, subunit A"/>
    <property type="match status" value="1"/>
</dbReference>
<evidence type="ECO:0000256" key="2">
    <source>
        <dbReference type="PROSITE-ProRule" id="PRU00094"/>
    </source>
</evidence>